<accession>A0AB35L388</accession>
<dbReference type="Proteomes" id="UP001159292">
    <property type="component" value="Unassembled WGS sequence"/>
</dbReference>
<dbReference type="EMBL" id="JAOEET010000041">
    <property type="protein sequence ID" value="MDH0568540.1"/>
    <property type="molecule type" value="Genomic_DNA"/>
</dbReference>
<sequence length="256" mass="29581">MISVLTPTYNRKYSLPRLYESLRDQVCKDFEWVVVDDGSTDNTHDFFDSENVKCDFDITYKKKENGGKHTALNFGVPLCKGEWILIVDSDDYLTSDAVGVVANQLKNVKPNTVGLCFRKSYFDGGVIGKPLINEIVALTPTEAGHYFQGDLAYVFRKSAMLKCPFPVFEGERFVPELCIWNKISDFGNILFYSGISFYRCEYLPDGYSANFKKNLRRNPKGFAYHYWDAIKRESGLRYKLKALVRWLQCNFYMVKK</sequence>
<dbReference type="InterPro" id="IPR001173">
    <property type="entry name" value="Glyco_trans_2-like"/>
</dbReference>
<comment type="caution">
    <text evidence="2">The sequence shown here is derived from an EMBL/GenBank/DDBJ whole genome shotgun (WGS) entry which is preliminary data.</text>
</comment>
<evidence type="ECO:0000313" key="3">
    <source>
        <dbReference type="Proteomes" id="UP001159292"/>
    </source>
</evidence>
<dbReference type="GO" id="GO:0016758">
    <property type="term" value="F:hexosyltransferase activity"/>
    <property type="evidence" value="ECO:0007669"/>
    <property type="project" value="UniProtKB-ARBA"/>
</dbReference>
<organism evidence="2 3">
    <name type="scientific">Ectopseudomonas oleovorans</name>
    <name type="common">Pseudomonas oleovorans</name>
    <dbReference type="NCBI Taxonomy" id="301"/>
    <lineage>
        <taxon>Bacteria</taxon>
        <taxon>Pseudomonadati</taxon>
        <taxon>Pseudomonadota</taxon>
        <taxon>Gammaproteobacteria</taxon>
        <taxon>Pseudomonadales</taxon>
        <taxon>Pseudomonadaceae</taxon>
        <taxon>Ectopseudomonas</taxon>
    </lineage>
</organism>
<name>A0AB35L388_ECTOL</name>
<protein>
    <submittedName>
        <fullName evidence="2">Glycosyltransferase family 2 protein</fullName>
    </submittedName>
</protein>
<dbReference type="Gene3D" id="3.90.550.10">
    <property type="entry name" value="Spore Coat Polysaccharide Biosynthesis Protein SpsA, Chain A"/>
    <property type="match status" value="1"/>
</dbReference>
<dbReference type="SUPFAM" id="SSF53448">
    <property type="entry name" value="Nucleotide-diphospho-sugar transferases"/>
    <property type="match status" value="1"/>
</dbReference>
<dbReference type="InterPro" id="IPR029044">
    <property type="entry name" value="Nucleotide-diphossugar_trans"/>
</dbReference>
<evidence type="ECO:0000259" key="1">
    <source>
        <dbReference type="Pfam" id="PF00535"/>
    </source>
</evidence>
<dbReference type="Pfam" id="PF00535">
    <property type="entry name" value="Glycos_transf_2"/>
    <property type="match status" value="1"/>
</dbReference>
<dbReference type="PANTHER" id="PTHR22916">
    <property type="entry name" value="GLYCOSYLTRANSFERASE"/>
    <property type="match status" value="1"/>
</dbReference>
<dbReference type="RefSeq" id="WP_257598632.1">
    <property type="nucleotide sequence ID" value="NZ_JANKBU010000080.1"/>
</dbReference>
<gene>
    <name evidence="2" type="ORF">N7671_15250</name>
</gene>
<feature type="domain" description="Glycosyltransferase 2-like" evidence="1">
    <location>
        <begin position="3"/>
        <end position="130"/>
    </location>
</feature>
<dbReference type="CDD" id="cd00761">
    <property type="entry name" value="Glyco_tranf_GTA_type"/>
    <property type="match status" value="1"/>
</dbReference>
<reference evidence="2" key="1">
    <citation type="submission" date="2022-09" db="EMBL/GenBank/DDBJ databases">
        <title>Intensive care unit water sources are persistently colonized with multi-drug resistant bacteria and are the site of extensive horizontal gene transfer of antibiotic resistance genes.</title>
        <authorList>
            <person name="Diorio-Toth L."/>
        </authorList>
    </citation>
    <scope>NUCLEOTIDE SEQUENCE</scope>
    <source>
        <strain evidence="2">GD04000</strain>
    </source>
</reference>
<proteinExistence type="predicted"/>
<dbReference type="AlphaFoldDB" id="A0AB35L388"/>
<evidence type="ECO:0000313" key="2">
    <source>
        <dbReference type="EMBL" id="MDH0568540.1"/>
    </source>
</evidence>